<reference evidence="5" key="1">
    <citation type="journal article" date="2019" name="Int. J. Syst. Evol. Microbiol.">
        <title>The Global Catalogue of Microorganisms (GCM) 10K type strain sequencing project: providing services to taxonomists for standard genome sequencing and annotation.</title>
        <authorList>
            <consortium name="The Broad Institute Genomics Platform"/>
            <consortium name="The Broad Institute Genome Sequencing Center for Infectious Disease"/>
            <person name="Wu L."/>
            <person name="Ma J."/>
        </authorList>
    </citation>
    <scope>NUCLEOTIDE SEQUENCE [LARGE SCALE GENOMIC DNA]</scope>
    <source>
        <strain evidence="5">JCM 30346</strain>
    </source>
</reference>
<comment type="caution">
    <text evidence="4">The sequence shown here is derived from an EMBL/GenBank/DDBJ whole genome shotgun (WGS) entry which is preliminary data.</text>
</comment>
<evidence type="ECO:0000256" key="2">
    <source>
        <dbReference type="SAM" id="MobiDB-lite"/>
    </source>
</evidence>
<dbReference type="CDD" id="cd12797">
    <property type="entry name" value="M23_peptidase"/>
    <property type="match status" value="1"/>
</dbReference>
<feature type="region of interest" description="Disordered" evidence="2">
    <location>
        <begin position="47"/>
        <end position="87"/>
    </location>
</feature>
<dbReference type="Proteomes" id="UP001596137">
    <property type="component" value="Unassembled WGS sequence"/>
</dbReference>
<gene>
    <name evidence="4" type="ORF">ACFP1K_30410</name>
</gene>
<feature type="region of interest" description="Disordered" evidence="2">
    <location>
        <begin position="1"/>
        <end position="22"/>
    </location>
</feature>
<keyword evidence="4" id="KW-0378">Hydrolase</keyword>
<dbReference type="Gene3D" id="2.70.70.10">
    <property type="entry name" value="Glucose Permease (Domain IIA)"/>
    <property type="match status" value="1"/>
</dbReference>
<dbReference type="GO" id="GO:0016787">
    <property type="term" value="F:hydrolase activity"/>
    <property type="evidence" value="ECO:0007669"/>
    <property type="project" value="UniProtKB-KW"/>
</dbReference>
<dbReference type="EMBL" id="JBHSRF010000064">
    <property type="protein sequence ID" value="MFC6085514.1"/>
    <property type="molecule type" value="Genomic_DNA"/>
</dbReference>
<dbReference type="InterPro" id="IPR011055">
    <property type="entry name" value="Dup_hybrid_motif"/>
</dbReference>
<dbReference type="Pfam" id="PF01551">
    <property type="entry name" value="Peptidase_M23"/>
    <property type="match status" value="1"/>
</dbReference>
<dbReference type="InterPro" id="IPR016047">
    <property type="entry name" value="M23ase_b-sheet_dom"/>
</dbReference>
<sequence length="230" mass="24506">MRPKSTQPATVHHADSQHPRPALRPPMLSALLVALCVLVAPASLTMTPSSAGSRLTAHPGSVSRPHASGDPMGTDDPPPRSSRWRSPLGGALNVTRAFAPPSLPWLPGHRGTDLAARPGQRVHAAGAGVVRYADRLAGRWVVSIVHLDGLRTTYLPVRPMVRLGQAVSTATVIGVVESHPAHCRATCLHWGLISPERYLDPLLLIGQGRVRLLPHWNLVTDPLGRGSEGP</sequence>
<proteinExistence type="predicted"/>
<organism evidence="4 5">
    <name type="scientific">Sphaerisporangium aureirubrum</name>
    <dbReference type="NCBI Taxonomy" id="1544736"/>
    <lineage>
        <taxon>Bacteria</taxon>
        <taxon>Bacillati</taxon>
        <taxon>Actinomycetota</taxon>
        <taxon>Actinomycetes</taxon>
        <taxon>Streptosporangiales</taxon>
        <taxon>Streptosporangiaceae</taxon>
        <taxon>Sphaerisporangium</taxon>
    </lineage>
</organism>
<accession>A0ABW1NS35</accession>
<dbReference type="PANTHER" id="PTHR21666">
    <property type="entry name" value="PEPTIDASE-RELATED"/>
    <property type="match status" value="1"/>
</dbReference>
<name>A0ABW1NS35_9ACTN</name>
<protein>
    <submittedName>
        <fullName evidence="4">M23 family metallopeptidase</fullName>
        <ecNumber evidence="4">3.4.24.-</ecNumber>
    </submittedName>
</protein>
<evidence type="ECO:0000259" key="3">
    <source>
        <dbReference type="Pfam" id="PF01551"/>
    </source>
</evidence>
<dbReference type="SUPFAM" id="SSF51261">
    <property type="entry name" value="Duplicated hybrid motif"/>
    <property type="match status" value="1"/>
</dbReference>
<keyword evidence="1" id="KW-0732">Signal</keyword>
<keyword evidence="5" id="KW-1185">Reference proteome</keyword>
<evidence type="ECO:0000313" key="4">
    <source>
        <dbReference type="EMBL" id="MFC6085514.1"/>
    </source>
</evidence>
<evidence type="ECO:0000313" key="5">
    <source>
        <dbReference type="Proteomes" id="UP001596137"/>
    </source>
</evidence>
<feature type="domain" description="M23ase beta-sheet core" evidence="3">
    <location>
        <begin position="108"/>
        <end position="201"/>
    </location>
</feature>
<dbReference type="PANTHER" id="PTHR21666:SF289">
    <property type="entry name" value="L-ALA--D-GLU ENDOPEPTIDASE"/>
    <property type="match status" value="1"/>
</dbReference>
<dbReference type="RefSeq" id="WP_380759729.1">
    <property type="nucleotide sequence ID" value="NZ_JBHSRF010000064.1"/>
</dbReference>
<dbReference type="EC" id="3.4.24.-" evidence="4"/>
<dbReference type="InterPro" id="IPR050570">
    <property type="entry name" value="Cell_wall_metabolism_enzyme"/>
</dbReference>
<evidence type="ECO:0000256" key="1">
    <source>
        <dbReference type="ARBA" id="ARBA00022729"/>
    </source>
</evidence>